<evidence type="ECO:0000256" key="1">
    <source>
        <dbReference type="SAM" id="SignalP"/>
    </source>
</evidence>
<proteinExistence type="predicted"/>
<feature type="chain" id="PRO_5040965051" evidence="1">
    <location>
        <begin position="19"/>
        <end position="349"/>
    </location>
</feature>
<evidence type="ECO:0000313" key="3">
    <source>
        <dbReference type="Proteomes" id="UP001139451"/>
    </source>
</evidence>
<organism evidence="2 3">
    <name type="scientific">Sphingomonas tagetis</name>
    <dbReference type="NCBI Taxonomy" id="2949092"/>
    <lineage>
        <taxon>Bacteria</taxon>
        <taxon>Pseudomonadati</taxon>
        <taxon>Pseudomonadota</taxon>
        <taxon>Alphaproteobacteria</taxon>
        <taxon>Sphingomonadales</taxon>
        <taxon>Sphingomonadaceae</taxon>
        <taxon>Sphingomonas</taxon>
    </lineage>
</organism>
<dbReference type="RefSeq" id="WP_254293282.1">
    <property type="nucleotide sequence ID" value="NZ_JAMLDX010000008.1"/>
</dbReference>
<keyword evidence="1" id="KW-0732">Signal</keyword>
<name>A0A9X2HKW4_9SPHN</name>
<keyword evidence="3" id="KW-1185">Reference proteome</keyword>
<protein>
    <submittedName>
        <fullName evidence="2">Uncharacterized protein</fullName>
    </submittedName>
</protein>
<sequence length="349" mass="38064">MRTPLAIGALLIPGSALAQAPTTPPPLYALEYEVKLPSTADWDYMKVDPVNNRLFIARRRDGLTVFDLKTRKHITLSNSIGANGPLLLPEYDRGYVAMTDGTLLSFELKSLKVLDRIRLDAAGLNGAVYDPAAKMVQVITDSRPVETTFYTIDPRTGKLVGQKSFPFRKMDDPTPDGKGFLYASTRRNAVILKLDSRTLEEKGRWQVKGCEQTVKTVYHAASDRVLVGCRGEKPVFTAFNATSGAQLDTIPIGQNIDGMGVDEKRKRIVVATGGSGTLGVIEMRGPDDYKLLGHVGTRAGARIMALDQRDGRVYTITAGHTVGPQPPTGVPPVTYLPNSFVVMSYKPID</sequence>
<evidence type="ECO:0000313" key="2">
    <source>
        <dbReference type="EMBL" id="MCP3731054.1"/>
    </source>
</evidence>
<gene>
    <name evidence="2" type="ORF">M9978_11505</name>
</gene>
<dbReference type="Proteomes" id="UP001139451">
    <property type="component" value="Unassembled WGS sequence"/>
</dbReference>
<dbReference type="AlphaFoldDB" id="A0A9X2HKW4"/>
<accession>A0A9X2HKW4</accession>
<dbReference type="SUPFAM" id="SSF51004">
    <property type="entry name" value="C-terminal (heme d1) domain of cytochrome cd1-nitrite reductase"/>
    <property type="match status" value="1"/>
</dbReference>
<reference evidence="2" key="1">
    <citation type="submission" date="2022-05" db="EMBL/GenBank/DDBJ databases">
        <title>Sphingomonas sp. strain MG17 Genome sequencing and assembly.</title>
        <authorList>
            <person name="Kim I."/>
        </authorList>
    </citation>
    <scope>NUCLEOTIDE SEQUENCE</scope>
    <source>
        <strain evidence="2">MG17</strain>
    </source>
</reference>
<dbReference type="InterPro" id="IPR011048">
    <property type="entry name" value="Haem_d1_sf"/>
</dbReference>
<dbReference type="Gene3D" id="2.130.10.10">
    <property type="entry name" value="YVTN repeat-like/Quinoprotein amine dehydrogenase"/>
    <property type="match status" value="2"/>
</dbReference>
<dbReference type="EMBL" id="JAMLDX010000008">
    <property type="protein sequence ID" value="MCP3731054.1"/>
    <property type="molecule type" value="Genomic_DNA"/>
</dbReference>
<dbReference type="InterPro" id="IPR015943">
    <property type="entry name" value="WD40/YVTN_repeat-like_dom_sf"/>
</dbReference>
<feature type="signal peptide" evidence="1">
    <location>
        <begin position="1"/>
        <end position="18"/>
    </location>
</feature>
<comment type="caution">
    <text evidence="2">The sequence shown here is derived from an EMBL/GenBank/DDBJ whole genome shotgun (WGS) entry which is preliminary data.</text>
</comment>